<evidence type="ECO:0000313" key="3">
    <source>
        <dbReference type="EMBL" id="SEA83826.1"/>
    </source>
</evidence>
<sequence>MKIIGKLLIAILLCSVLPSAVWAQEDEMTVEEELDSTYTDIHARMVQFQGELLQLGALSRFRMDIDMEMPLTEPLLDVMGNRLKTLTIAVNSFTSRWDAYSQAQQVYIADNDSLLSKLAEVQQMKQMVTDTLASRQLQYDQLSAFAKAEVFIWSQDKIYQKLYKQAVQYSLSGKLAAKLEKVKAAEQAEFADVTKHYEQAKAAADAFPGLKIRMKGIDEKYFQLQTVSTKIQEMAYKPFIQRIKDYLMGLAAVAIVLMFLNMVRSKLKALKVAREQAQKMKDMMNGQHNYPTI</sequence>
<feature type="chain" id="PRO_5010367584" evidence="2">
    <location>
        <begin position="24"/>
        <end position="293"/>
    </location>
</feature>
<dbReference type="RefSeq" id="WP_074762018.1">
    <property type="nucleotide sequence ID" value="NZ_FNRF01000005.1"/>
</dbReference>
<name>A0A1H4EFU3_XYLRU</name>
<evidence type="ECO:0000256" key="2">
    <source>
        <dbReference type="SAM" id="SignalP"/>
    </source>
</evidence>
<dbReference type="OrthoDB" id="1092064at2"/>
<proteinExistence type="predicted"/>
<organism evidence="3 4">
    <name type="scientific">Xylanibacter ruminicola</name>
    <name type="common">Prevotella ruminicola</name>
    <dbReference type="NCBI Taxonomy" id="839"/>
    <lineage>
        <taxon>Bacteria</taxon>
        <taxon>Pseudomonadati</taxon>
        <taxon>Bacteroidota</taxon>
        <taxon>Bacteroidia</taxon>
        <taxon>Bacteroidales</taxon>
        <taxon>Prevotellaceae</taxon>
        <taxon>Xylanibacter</taxon>
    </lineage>
</organism>
<keyword evidence="1" id="KW-1133">Transmembrane helix</keyword>
<protein>
    <submittedName>
        <fullName evidence="3">Uncharacterized protein</fullName>
    </submittedName>
</protein>
<keyword evidence="1" id="KW-0472">Membrane</keyword>
<evidence type="ECO:0000256" key="1">
    <source>
        <dbReference type="SAM" id="Phobius"/>
    </source>
</evidence>
<feature type="transmembrane region" description="Helical" evidence="1">
    <location>
        <begin position="246"/>
        <end position="263"/>
    </location>
</feature>
<keyword evidence="1" id="KW-0812">Transmembrane</keyword>
<dbReference type="Proteomes" id="UP000182257">
    <property type="component" value="Unassembled WGS sequence"/>
</dbReference>
<dbReference type="EMBL" id="FNRF01000005">
    <property type="protein sequence ID" value="SEA83826.1"/>
    <property type="molecule type" value="Genomic_DNA"/>
</dbReference>
<reference evidence="3 4" key="1">
    <citation type="submission" date="2016-10" db="EMBL/GenBank/DDBJ databases">
        <authorList>
            <person name="de Groot N.N."/>
        </authorList>
    </citation>
    <scope>NUCLEOTIDE SEQUENCE [LARGE SCALE GENOMIC DNA]</scope>
    <source>
        <strain evidence="3 4">D31d</strain>
    </source>
</reference>
<keyword evidence="2" id="KW-0732">Signal</keyword>
<dbReference type="AlphaFoldDB" id="A0A1H4EFU3"/>
<accession>A0A1H4EFU3</accession>
<gene>
    <name evidence="3" type="ORF">SAMN05216462_2792</name>
</gene>
<feature type="signal peptide" evidence="2">
    <location>
        <begin position="1"/>
        <end position="23"/>
    </location>
</feature>
<evidence type="ECO:0000313" key="4">
    <source>
        <dbReference type="Proteomes" id="UP000182257"/>
    </source>
</evidence>